<feature type="region of interest" description="Disordered" evidence="1">
    <location>
        <begin position="115"/>
        <end position="134"/>
    </location>
</feature>
<evidence type="ECO:0000313" key="3">
    <source>
        <dbReference type="WBParaSite" id="MBELARI_LOCUS14637"/>
    </source>
</evidence>
<name>A0AAF3EKU0_9BILA</name>
<proteinExistence type="predicted"/>
<sequence>MDEWEPQCDGLSTPPNELVSPTTPPTLSSNKSPSAKENESLLKSEPQTLISRLDSLAMPPPTIPSTPTLHRQISLPECQWDFQHTQHQQYLSHYNETSFQECSWSWQARRLNSSLPSTSHSIEAQGRVRIEQKR</sequence>
<feature type="region of interest" description="Disordered" evidence="1">
    <location>
        <begin position="1"/>
        <end position="44"/>
    </location>
</feature>
<dbReference type="AlphaFoldDB" id="A0AAF3EKU0"/>
<dbReference type="Proteomes" id="UP000887575">
    <property type="component" value="Unassembled WGS sequence"/>
</dbReference>
<dbReference type="WBParaSite" id="MBELARI_LOCUS14637">
    <property type="protein sequence ID" value="MBELARI_LOCUS14637"/>
    <property type="gene ID" value="MBELARI_LOCUS14637"/>
</dbReference>
<organism evidence="2 3">
    <name type="scientific">Mesorhabditis belari</name>
    <dbReference type="NCBI Taxonomy" id="2138241"/>
    <lineage>
        <taxon>Eukaryota</taxon>
        <taxon>Metazoa</taxon>
        <taxon>Ecdysozoa</taxon>
        <taxon>Nematoda</taxon>
        <taxon>Chromadorea</taxon>
        <taxon>Rhabditida</taxon>
        <taxon>Rhabditina</taxon>
        <taxon>Rhabditomorpha</taxon>
        <taxon>Rhabditoidea</taxon>
        <taxon>Rhabditidae</taxon>
        <taxon>Mesorhabditinae</taxon>
        <taxon>Mesorhabditis</taxon>
    </lineage>
</organism>
<protein>
    <submittedName>
        <fullName evidence="3">Uncharacterized protein</fullName>
    </submittedName>
</protein>
<evidence type="ECO:0000313" key="2">
    <source>
        <dbReference type="Proteomes" id="UP000887575"/>
    </source>
</evidence>
<keyword evidence="2" id="KW-1185">Reference proteome</keyword>
<evidence type="ECO:0000256" key="1">
    <source>
        <dbReference type="SAM" id="MobiDB-lite"/>
    </source>
</evidence>
<reference evidence="3" key="1">
    <citation type="submission" date="2024-02" db="UniProtKB">
        <authorList>
            <consortium name="WormBaseParasite"/>
        </authorList>
    </citation>
    <scope>IDENTIFICATION</scope>
</reference>
<feature type="compositionally biased region" description="Polar residues" evidence="1">
    <location>
        <begin position="13"/>
        <end position="33"/>
    </location>
</feature>
<accession>A0AAF3EKU0</accession>